<dbReference type="EMBL" id="LR797480">
    <property type="protein sequence ID" value="CAB4219671.1"/>
    <property type="molecule type" value="Genomic_DNA"/>
</dbReference>
<reference evidence="2" key="1">
    <citation type="submission" date="2020-05" db="EMBL/GenBank/DDBJ databases">
        <authorList>
            <person name="Chiriac C."/>
            <person name="Salcher M."/>
            <person name="Ghai R."/>
            <person name="Kavagutti S V."/>
        </authorList>
    </citation>
    <scope>NUCLEOTIDE SEQUENCE</scope>
</reference>
<protein>
    <submittedName>
        <fullName evidence="2">Uncharacterized protein</fullName>
    </submittedName>
</protein>
<proteinExistence type="predicted"/>
<sequence>MDGISIRIKRVGRDLETYVVKPRNIVEFEQKFGKGLNDLLIKEQRLDQLYWLAHNVLKHQSGEVMKPYGNEWVDELEGAEVFDTPLESAEKV</sequence>
<name>A0A6J5SYD8_9CAUD</name>
<accession>A0A6J5SYD8</accession>
<gene>
    <name evidence="1" type="ORF">UFOVP1467_5</name>
    <name evidence="2" type="ORF">UFOVP1616_52</name>
</gene>
<dbReference type="EMBL" id="LR797420">
    <property type="protein sequence ID" value="CAB4214904.1"/>
    <property type="molecule type" value="Genomic_DNA"/>
</dbReference>
<evidence type="ECO:0000313" key="2">
    <source>
        <dbReference type="EMBL" id="CAB4219671.1"/>
    </source>
</evidence>
<organism evidence="2">
    <name type="scientific">uncultured Caudovirales phage</name>
    <dbReference type="NCBI Taxonomy" id="2100421"/>
    <lineage>
        <taxon>Viruses</taxon>
        <taxon>Duplodnaviria</taxon>
        <taxon>Heunggongvirae</taxon>
        <taxon>Uroviricota</taxon>
        <taxon>Caudoviricetes</taxon>
        <taxon>Peduoviridae</taxon>
        <taxon>Maltschvirus</taxon>
        <taxon>Maltschvirus maltsch</taxon>
    </lineage>
</organism>
<evidence type="ECO:0000313" key="1">
    <source>
        <dbReference type="EMBL" id="CAB4214904.1"/>
    </source>
</evidence>